<feature type="domain" description="Lon N-terminal" evidence="16">
    <location>
        <begin position="33"/>
        <end position="226"/>
    </location>
</feature>
<dbReference type="Pfam" id="PF22667">
    <property type="entry name" value="Lon_lid"/>
    <property type="match status" value="1"/>
</dbReference>
<evidence type="ECO:0000313" key="17">
    <source>
        <dbReference type="EMBL" id="SDX62354.1"/>
    </source>
</evidence>
<dbReference type="InterPro" id="IPR027543">
    <property type="entry name" value="Lon_bac"/>
</dbReference>
<dbReference type="Pfam" id="PF05362">
    <property type="entry name" value="Lon_C"/>
    <property type="match status" value="1"/>
</dbReference>
<evidence type="ECO:0000256" key="14">
    <source>
        <dbReference type="RuleBase" id="RU000591"/>
    </source>
</evidence>
<dbReference type="Gene3D" id="1.20.5.5270">
    <property type="match status" value="1"/>
</dbReference>
<dbReference type="InterPro" id="IPR054594">
    <property type="entry name" value="Lon_lid"/>
</dbReference>
<dbReference type="Gene3D" id="1.20.58.1480">
    <property type="match status" value="1"/>
</dbReference>
<feature type="domain" description="Lon proteolytic" evidence="15">
    <location>
        <begin position="613"/>
        <end position="794"/>
    </location>
</feature>
<accession>A0A1H3D9E1</accession>
<comment type="subunit">
    <text evidence="9 10">Homohexamer. Organized in a ring with a central cavity.</text>
</comment>
<dbReference type="InterPro" id="IPR020568">
    <property type="entry name" value="Ribosomal_Su5_D2-typ_SF"/>
</dbReference>
<dbReference type="RefSeq" id="WP_242873500.1">
    <property type="nucleotide sequence ID" value="NZ_FNOU01000004.1"/>
</dbReference>
<dbReference type="InterPro" id="IPR003111">
    <property type="entry name" value="Lon_prtase_N"/>
</dbReference>
<dbReference type="SUPFAM" id="SSF54211">
    <property type="entry name" value="Ribosomal protein S5 domain 2-like"/>
    <property type="match status" value="1"/>
</dbReference>
<dbReference type="Gene3D" id="1.10.8.60">
    <property type="match status" value="1"/>
</dbReference>
<dbReference type="PROSITE" id="PS51786">
    <property type="entry name" value="LON_PROTEOLYTIC"/>
    <property type="match status" value="1"/>
</dbReference>
<dbReference type="EMBL" id="FNOU01000004">
    <property type="protein sequence ID" value="SDX62354.1"/>
    <property type="molecule type" value="Genomic_DNA"/>
</dbReference>
<dbReference type="Gene3D" id="3.30.230.10">
    <property type="match status" value="1"/>
</dbReference>
<dbReference type="InterPro" id="IPR008269">
    <property type="entry name" value="Lon_proteolytic"/>
</dbReference>
<gene>
    <name evidence="9" type="primary">lon</name>
    <name evidence="17" type="ORF">SAMN04488579_104119</name>
</gene>
<keyword evidence="2 9" id="KW-0963">Cytoplasm</keyword>
<evidence type="ECO:0000256" key="3">
    <source>
        <dbReference type="ARBA" id="ARBA00022670"/>
    </source>
</evidence>
<dbReference type="Gene3D" id="2.30.130.40">
    <property type="entry name" value="LON domain-like"/>
    <property type="match status" value="1"/>
</dbReference>
<dbReference type="GO" id="GO:0006515">
    <property type="term" value="P:protein quality control for misfolded or incompletely synthesized proteins"/>
    <property type="evidence" value="ECO:0007669"/>
    <property type="project" value="UniProtKB-UniRule"/>
</dbReference>
<dbReference type="PROSITE" id="PS01046">
    <property type="entry name" value="LON_SER"/>
    <property type="match status" value="1"/>
</dbReference>
<evidence type="ECO:0000259" key="15">
    <source>
        <dbReference type="PROSITE" id="PS51786"/>
    </source>
</evidence>
<evidence type="ECO:0000256" key="8">
    <source>
        <dbReference type="ARBA" id="ARBA00023016"/>
    </source>
</evidence>
<dbReference type="SUPFAM" id="SSF88697">
    <property type="entry name" value="PUA domain-like"/>
    <property type="match status" value="1"/>
</dbReference>
<dbReference type="InterPro" id="IPR027065">
    <property type="entry name" value="Lon_Prtase"/>
</dbReference>
<dbReference type="PRINTS" id="PR00830">
    <property type="entry name" value="ENDOLAPTASE"/>
</dbReference>
<evidence type="ECO:0000256" key="13">
    <source>
        <dbReference type="PROSITE-ProRule" id="PRU01122"/>
    </source>
</evidence>
<comment type="catalytic activity">
    <reaction evidence="9 10 13">
        <text>Hydrolysis of proteins in presence of ATP.</text>
        <dbReference type="EC" id="3.4.21.53"/>
    </reaction>
</comment>
<dbReference type="Pfam" id="PF00004">
    <property type="entry name" value="AAA"/>
    <property type="match status" value="1"/>
</dbReference>
<dbReference type="InterPro" id="IPR003593">
    <property type="entry name" value="AAA+_ATPase"/>
</dbReference>
<dbReference type="InterPro" id="IPR046336">
    <property type="entry name" value="Lon_prtase_N_sf"/>
</dbReference>
<evidence type="ECO:0000256" key="2">
    <source>
        <dbReference type="ARBA" id="ARBA00022490"/>
    </source>
</evidence>
<evidence type="ECO:0000256" key="11">
    <source>
        <dbReference type="PIRSR" id="PIRSR001174-1"/>
    </source>
</evidence>
<dbReference type="CDD" id="cd19500">
    <property type="entry name" value="RecA-like_Lon"/>
    <property type="match status" value="1"/>
</dbReference>
<dbReference type="PANTHER" id="PTHR10046">
    <property type="entry name" value="ATP DEPENDENT LON PROTEASE FAMILY MEMBER"/>
    <property type="match status" value="1"/>
</dbReference>
<dbReference type="InterPro" id="IPR015947">
    <property type="entry name" value="PUA-like_sf"/>
</dbReference>
<dbReference type="GO" id="GO:0034605">
    <property type="term" value="P:cellular response to heat"/>
    <property type="evidence" value="ECO:0007669"/>
    <property type="project" value="UniProtKB-UniRule"/>
</dbReference>
<feature type="active site" evidence="9 11">
    <location>
        <position position="700"/>
    </location>
</feature>
<dbReference type="SMART" id="SM00464">
    <property type="entry name" value="LON"/>
    <property type="match status" value="1"/>
</dbReference>
<keyword evidence="7 9" id="KW-0067">ATP-binding</keyword>
<dbReference type="Proteomes" id="UP000199652">
    <property type="component" value="Unassembled WGS sequence"/>
</dbReference>
<dbReference type="GO" id="GO:0004252">
    <property type="term" value="F:serine-type endopeptidase activity"/>
    <property type="evidence" value="ECO:0007669"/>
    <property type="project" value="UniProtKB-UniRule"/>
</dbReference>
<dbReference type="STRING" id="1528.SAMN04488579_104119"/>
<comment type="similarity">
    <text evidence="9 10 13 14">Belongs to the peptidase S16 family.</text>
</comment>
<dbReference type="SMART" id="SM00382">
    <property type="entry name" value="AAA"/>
    <property type="match status" value="1"/>
</dbReference>
<dbReference type="Pfam" id="PF02190">
    <property type="entry name" value="LON_substr_bdg"/>
    <property type="match status" value="1"/>
</dbReference>
<evidence type="ECO:0000256" key="1">
    <source>
        <dbReference type="ARBA" id="ARBA00004496"/>
    </source>
</evidence>
<dbReference type="GO" id="GO:0016887">
    <property type="term" value="F:ATP hydrolysis activity"/>
    <property type="evidence" value="ECO:0007669"/>
    <property type="project" value="UniProtKB-UniRule"/>
</dbReference>
<evidence type="ECO:0000313" key="18">
    <source>
        <dbReference type="Proteomes" id="UP000199652"/>
    </source>
</evidence>
<reference evidence="18" key="1">
    <citation type="submission" date="2016-10" db="EMBL/GenBank/DDBJ databases">
        <authorList>
            <person name="Varghese N."/>
            <person name="Submissions S."/>
        </authorList>
    </citation>
    <scope>NUCLEOTIDE SEQUENCE [LARGE SCALE GENOMIC DNA]</scope>
    <source>
        <strain evidence="18">VPI 5359</strain>
    </source>
</reference>
<dbReference type="SUPFAM" id="SSF52540">
    <property type="entry name" value="P-loop containing nucleoside triphosphate hydrolases"/>
    <property type="match status" value="1"/>
</dbReference>
<dbReference type="InterPro" id="IPR004815">
    <property type="entry name" value="Lon_bac/euk-typ"/>
</dbReference>
<dbReference type="NCBIfam" id="TIGR00763">
    <property type="entry name" value="lon"/>
    <property type="match status" value="1"/>
</dbReference>
<dbReference type="FunFam" id="3.40.50.300:FF:000382">
    <property type="entry name" value="Lon protease homolog 2, peroxisomal"/>
    <property type="match status" value="1"/>
</dbReference>
<evidence type="ECO:0000256" key="5">
    <source>
        <dbReference type="ARBA" id="ARBA00022801"/>
    </source>
</evidence>
<keyword evidence="5 9" id="KW-0378">Hydrolase</keyword>
<protein>
    <recommendedName>
        <fullName evidence="9 10">Lon protease</fullName>
        <ecNumber evidence="9 10">3.4.21.53</ecNumber>
    </recommendedName>
    <alternativeName>
        <fullName evidence="9">ATP-dependent protease La</fullName>
    </alternativeName>
</protein>
<dbReference type="InterPro" id="IPR003959">
    <property type="entry name" value="ATPase_AAA_core"/>
</dbReference>
<comment type="subcellular location">
    <subcellularLocation>
        <location evidence="1 9 10">Cytoplasm</location>
    </subcellularLocation>
</comment>
<proteinExistence type="evidence at transcript level"/>
<evidence type="ECO:0000256" key="10">
    <source>
        <dbReference type="PIRNR" id="PIRNR001174"/>
    </source>
</evidence>
<keyword evidence="6 9" id="KW-0720">Serine protease</keyword>
<dbReference type="GO" id="GO:0004176">
    <property type="term" value="F:ATP-dependent peptidase activity"/>
    <property type="evidence" value="ECO:0007669"/>
    <property type="project" value="UniProtKB-UniRule"/>
</dbReference>
<name>A0A1H3D9E1_EUBBA</name>
<dbReference type="AlphaFoldDB" id="A0A1H3D9E1"/>
<dbReference type="InterPro" id="IPR027417">
    <property type="entry name" value="P-loop_NTPase"/>
</dbReference>
<evidence type="ECO:0000256" key="7">
    <source>
        <dbReference type="ARBA" id="ARBA00022840"/>
    </source>
</evidence>
<evidence type="ECO:0000256" key="12">
    <source>
        <dbReference type="PIRSR" id="PIRSR001174-2"/>
    </source>
</evidence>
<keyword evidence="3 9" id="KW-0645">Protease</keyword>
<keyword evidence="18" id="KW-1185">Reference proteome</keyword>
<dbReference type="GO" id="GO:0005524">
    <property type="term" value="F:ATP binding"/>
    <property type="evidence" value="ECO:0007669"/>
    <property type="project" value="UniProtKB-UniRule"/>
</dbReference>
<dbReference type="PROSITE" id="PS51787">
    <property type="entry name" value="LON_N"/>
    <property type="match status" value="1"/>
</dbReference>
<comment type="induction">
    <text evidence="9">By heat shock.</text>
</comment>
<comment type="function">
    <text evidence="9">ATP-dependent serine protease that mediates the selective degradation of mutant and abnormal proteins as well as certain short-lived regulatory proteins. Required for cellular homeostasis and for survival from DNA damage and developmental changes induced by stress. Degrades polypeptides processively to yield small peptide fragments that are 5 to 10 amino acids long. Binds to DNA in a double-stranded, site-specific manner.</text>
</comment>
<dbReference type="InterPro" id="IPR008268">
    <property type="entry name" value="Peptidase_S16_AS"/>
</dbReference>
<evidence type="ECO:0000256" key="4">
    <source>
        <dbReference type="ARBA" id="ARBA00022741"/>
    </source>
</evidence>
<dbReference type="Gene3D" id="3.40.50.300">
    <property type="entry name" value="P-loop containing nucleotide triphosphate hydrolases"/>
    <property type="match status" value="1"/>
</dbReference>
<sequence length="796" mass="89108">MKINNENTETLQPEMGQAFEELERLALEVVDGIPLIPMRGMSVFPGMVIHFDIGREKSINALEMAMTQNQMVLLVEQKDAQKEDPAPEDIFEVGCIAKVKQTLKMPDGLMRVLVEIKERAKITQYLCIDPYFAVLYEGVKSIFYDNKENRALMRMIRATFTQYMMMTRKIAGDMAATLDMVDDPDRLIDLICANLMLDLPEAQRILQETDINKRLMATYEVLVDEIEMARIEQDIDEKVKEEVDKNQREYVLREQIKVIQDELGDTDVIGKSEEYKERLEALDVSDEVREKVLGEIAHLSKVPSGSSESGVIESYIEWVLDLPWNTETKEEINVGKARRTLNKDHYALDKVKERILEYIAVLKLADNLKSPIICLVGPPGVGKTSIAKSIARSLNRKYVRMSLGGMRDEAEIRGHRRTYVGAIPGRILYHLKQVKSRNPLFLLDEIDKMSQDFRGDPAAALLEVLDPEQNNTFTDNYLELPFDLSDVLFLTTANSLSTIPRPLLDRMEIIELNGYVESEKLEIAKRYLVPKQCEIHGLNHENFKINKKALQGIISYYTRESGVRELERTIARVCRGAAKAIVEDGVEVVSITPKNLENYLGMKKYTFDTVDGVKEVGLVNGLAWTAVGGETLEIEVAVLKGKGKVSITGQLGEVMQESAKAAISYIRSRCDALGIEGDFYETKDIHLHVPEGAVPKDGPSAGITMTTALISALTGQAVPRNLAMTGEITLRGRVLPIGGLREKLTAATRAGVKEIILPKANLKDLEEVPQVVTDALNIHPVSTMEEVTALVFGGQK</sequence>
<organism evidence="17 18">
    <name type="scientific">Eubacterium barkeri</name>
    <name type="common">Clostridium barkeri</name>
    <dbReference type="NCBI Taxonomy" id="1528"/>
    <lineage>
        <taxon>Bacteria</taxon>
        <taxon>Bacillati</taxon>
        <taxon>Bacillota</taxon>
        <taxon>Clostridia</taxon>
        <taxon>Eubacteriales</taxon>
        <taxon>Eubacteriaceae</taxon>
        <taxon>Eubacterium</taxon>
    </lineage>
</organism>
<feature type="active site" evidence="9 11">
    <location>
        <position position="743"/>
    </location>
</feature>
<dbReference type="PIRSF" id="PIRSF001174">
    <property type="entry name" value="Lon_proteas"/>
    <property type="match status" value="1"/>
</dbReference>
<dbReference type="GO" id="GO:0043565">
    <property type="term" value="F:sequence-specific DNA binding"/>
    <property type="evidence" value="ECO:0007669"/>
    <property type="project" value="UniProtKB-UniRule"/>
</dbReference>
<evidence type="ECO:0000259" key="16">
    <source>
        <dbReference type="PROSITE" id="PS51787"/>
    </source>
</evidence>
<keyword evidence="4 9" id="KW-0547">Nucleotide-binding</keyword>
<evidence type="ECO:0000256" key="6">
    <source>
        <dbReference type="ARBA" id="ARBA00022825"/>
    </source>
</evidence>
<keyword evidence="8 9" id="KW-0346">Stress response</keyword>
<dbReference type="InterPro" id="IPR014721">
    <property type="entry name" value="Ribsml_uS5_D2-typ_fold_subgr"/>
</dbReference>
<dbReference type="HAMAP" id="MF_01973">
    <property type="entry name" value="lon_bact"/>
    <property type="match status" value="1"/>
</dbReference>
<evidence type="ECO:0000256" key="9">
    <source>
        <dbReference type="HAMAP-Rule" id="MF_01973"/>
    </source>
</evidence>
<feature type="binding site" evidence="9 12">
    <location>
        <begin position="377"/>
        <end position="384"/>
    </location>
    <ligand>
        <name>ATP</name>
        <dbReference type="ChEBI" id="CHEBI:30616"/>
    </ligand>
</feature>
<dbReference type="GO" id="GO:0005737">
    <property type="term" value="C:cytoplasm"/>
    <property type="evidence" value="ECO:0007669"/>
    <property type="project" value="UniProtKB-SubCell"/>
</dbReference>
<dbReference type="EC" id="3.4.21.53" evidence="9 10"/>